<evidence type="ECO:0000256" key="7">
    <source>
        <dbReference type="SAM" id="Phobius"/>
    </source>
</evidence>
<evidence type="ECO:0000259" key="9">
    <source>
        <dbReference type="Pfam" id="PF12122"/>
    </source>
</evidence>
<keyword evidence="2" id="KW-1003">Cell membrane</keyword>
<dbReference type="Gene3D" id="1.20.1540.10">
    <property type="entry name" value="Rhomboid-like"/>
    <property type="match status" value="1"/>
</dbReference>
<accession>A0A6S4TT22</accession>
<dbReference type="InterPro" id="IPR022764">
    <property type="entry name" value="Peptidase_S54_rhomboid_dom"/>
</dbReference>
<feature type="transmembrane region" description="Helical" evidence="7">
    <location>
        <begin position="110"/>
        <end position="132"/>
    </location>
</feature>
<evidence type="ECO:0000256" key="2">
    <source>
        <dbReference type="ARBA" id="ARBA00022475"/>
    </source>
</evidence>
<dbReference type="InterPro" id="IPR035952">
    <property type="entry name" value="Rhomboid-like_sf"/>
</dbReference>
<feature type="transmembrane region" description="Helical" evidence="7">
    <location>
        <begin position="152"/>
        <end position="176"/>
    </location>
</feature>
<dbReference type="InterPro" id="IPR022732">
    <property type="entry name" value="Peptidase_S54_GlpG_N"/>
</dbReference>
<keyword evidence="10" id="KW-0645">Protease</keyword>
<evidence type="ECO:0000256" key="3">
    <source>
        <dbReference type="ARBA" id="ARBA00022519"/>
    </source>
</evidence>
<dbReference type="GO" id="GO:0006508">
    <property type="term" value="P:proteolysis"/>
    <property type="evidence" value="ECO:0007669"/>
    <property type="project" value="UniProtKB-KW"/>
</dbReference>
<keyword evidence="5 7" id="KW-1133">Transmembrane helix</keyword>
<dbReference type="PANTHER" id="PTHR43066">
    <property type="entry name" value="RHOMBOID-RELATED PROTEIN"/>
    <property type="match status" value="1"/>
</dbReference>
<dbReference type="PANTHER" id="PTHR43066:SF26">
    <property type="entry name" value="RHOMBOID PROTEASE GLPG"/>
    <property type="match status" value="1"/>
</dbReference>
<dbReference type="Proteomes" id="UP000515756">
    <property type="component" value="Chromosome"/>
</dbReference>
<gene>
    <name evidence="10" type="ORF">WP2W18E01_26890</name>
</gene>
<dbReference type="NCBIfam" id="TIGR04239">
    <property type="entry name" value="rhombo_GlpG"/>
    <property type="match status" value="1"/>
</dbReference>
<keyword evidence="3" id="KW-0997">Cell inner membrane</keyword>
<evidence type="ECO:0000259" key="8">
    <source>
        <dbReference type="Pfam" id="PF01694"/>
    </source>
</evidence>
<reference evidence="10 11" key="1">
    <citation type="submission" date="2019-12" db="EMBL/GenBank/DDBJ databases">
        <title>complete genome sequences of Aeromonas caviae str. WP2-W18-ESBL-01 isolated from wastewater treatment plant effluent.</title>
        <authorList>
            <person name="Sekizuka T."/>
            <person name="Itokawa K."/>
            <person name="Yatsu K."/>
            <person name="Inamine Y."/>
            <person name="Kuroda M."/>
        </authorList>
    </citation>
    <scope>NUCLEOTIDE SEQUENCE [LARGE SCALE GENOMIC DNA]</scope>
    <source>
        <strain evidence="10 11">WP2-W18-ESBL-01</strain>
    </source>
</reference>
<feature type="transmembrane region" description="Helical" evidence="7">
    <location>
        <begin position="188"/>
        <end position="205"/>
    </location>
</feature>
<evidence type="ECO:0000256" key="5">
    <source>
        <dbReference type="ARBA" id="ARBA00022989"/>
    </source>
</evidence>
<feature type="transmembrane region" description="Helical" evidence="7">
    <location>
        <begin position="211"/>
        <end position="227"/>
    </location>
</feature>
<dbReference type="GO" id="GO:0016020">
    <property type="term" value="C:membrane"/>
    <property type="evidence" value="ECO:0007669"/>
    <property type="project" value="UniProtKB-SubCell"/>
</dbReference>
<evidence type="ECO:0000313" key="10">
    <source>
        <dbReference type="EMBL" id="BBQ31107.1"/>
    </source>
</evidence>
<comment type="subcellular location">
    <subcellularLocation>
        <location evidence="1">Membrane</location>
        <topology evidence="1">Multi-pass membrane protein</topology>
    </subcellularLocation>
</comment>
<feature type="domain" description="Peptidase S54 rhomboid" evidence="8">
    <location>
        <begin position="147"/>
        <end position="282"/>
    </location>
</feature>
<keyword evidence="6 7" id="KW-0472">Membrane</keyword>
<protein>
    <submittedName>
        <fullName evidence="10">Rhomboid family intramembrane serine protease GlpG</fullName>
    </submittedName>
</protein>
<dbReference type="Pfam" id="PF12122">
    <property type="entry name" value="Rhomboid_N"/>
    <property type="match status" value="1"/>
</dbReference>
<dbReference type="EMBL" id="AP021927">
    <property type="protein sequence ID" value="BBQ31107.1"/>
    <property type="molecule type" value="Genomic_DNA"/>
</dbReference>
<name>A0A6S4TT22_AERCA</name>
<dbReference type="GO" id="GO:0004252">
    <property type="term" value="F:serine-type endopeptidase activity"/>
    <property type="evidence" value="ECO:0007669"/>
    <property type="project" value="InterPro"/>
</dbReference>
<organism evidence="10 11">
    <name type="scientific">Aeromonas caviae</name>
    <name type="common">Aeromonas punctata</name>
    <dbReference type="NCBI Taxonomy" id="648"/>
    <lineage>
        <taxon>Bacteria</taxon>
        <taxon>Pseudomonadati</taxon>
        <taxon>Pseudomonadota</taxon>
        <taxon>Gammaproteobacteria</taxon>
        <taxon>Aeromonadales</taxon>
        <taxon>Aeromonadaceae</taxon>
        <taxon>Aeromonas</taxon>
    </lineage>
</organism>
<dbReference type="InterPro" id="IPR038236">
    <property type="entry name" value="GlpG_N_sf"/>
</dbReference>
<keyword evidence="10" id="KW-0378">Hydrolase</keyword>
<dbReference type="Pfam" id="PF01694">
    <property type="entry name" value="Rhomboid"/>
    <property type="match status" value="1"/>
</dbReference>
<dbReference type="InterPro" id="IPR023662">
    <property type="entry name" value="Rhomboid_protease_GlpG"/>
</dbReference>
<feature type="domain" description="Peptidase S54 GlpG peptidase N-terminal" evidence="9">
    <location>
        <begin position="12"/>
        <end position="95"/>
    </location>
</feature>
<evidence type="ECO:0000256" key="1">
    <source>
        <dbReference type="ARBA" id="ARBA00004141"/>
    </source>
</evidence>
<evidence type="ECO:0000256" key="6">
    <source>
        <dbReference type="ARBA" id="ARBA00023136"/>
    </source>
</evidence>
<evidence type="ECO:0000256" key="4">
    <source>
        <dbReference type="ARBA" id="ARBA00022692"/>
    </source>
</evidence>
<feature type="transmembrane region" description="Helical" evidence="7">
    <location>
        <begin position="239"/>
        <end position="256"/>
    </location>
</feature>
<evidence type="ECO:0000313" key="11">
    <source>
        <dbReference type="Proteomes" id="UP000515756"/>
    </source>
</evidence>
<dbReference type="SUPFAM" id="SSF144091">
    <property type="entry name" value="Rhomboid-like"/>
    <property type="match status" value="1"/>
</dbReference>
<dbReference type="Gene3D" id="3.30.70.2350">
    <property type="match status" value="1"/>
</dbReference>
<keyword evidence="4 7" id="KW-0812">Transmembrane</keyword>
<proteinExistence type="predicted"/>
<sequence length="288" mass="31876">MTEAGRSSSTGMIQLLVLGDARMAQALVDYLATLGIPCELTQSELGVSVWLADERRLAQVQQEVKRFLSEPNHPRYMEASWQSGHADARIDYSKGMTDPVTDFLHQAGPLTLVVIIACLAIYALDAIGLPIFDELAFHPTLAQFTDWQAWRYVTPAFIHFSVLHLVFNLLWWWYLGGQIEQRLGSGKLFILLIVGAALPNIAEFFASGPRFGGLSGVVYALLGYSWLRTRLQPDCGLAMPPALMGFMLVWLVLGFLDMLGTPTANMAHLVGLLVGLAQGWLDRHHRPA</sequence>
<dbReference type="AlphaFoldDB" id="A0A6S4TT22"/>
<feature type="transmembrane region" description="Helical" evidence="7">
    <location>
        <begin position="262"/>
        <end position="281"/>
    </location>
</feature>